<proteinExistence type="predicted"/>
<evidence type="ECO:0000313" key="2">
    <source>
        <dbReference type="EMBL" id="KFQ53855.1"/>
    </source>
</evidence>
<feature type="non-terminal residue" evidence="2">
    <location>
        <position position="1"/>
    </location>
</feature>
<organism evidence="2 3">
    <name type="scientific">Nestor notabilis</name>
    <name type="common">Kea</name>
    <dbReference type="NCBI Taxonomy" id="176057"/>
    <lineage>
        <taxon>Eukaryota</taxon>
        <taxon>Metazoa</taxon>
        <taxon>Chordata</taxon>
        <taxon>Craniata</taxon>
        <taxon>Vertebrata</taxon>
        <taxon>Euteleostomi</taxon>
        <taxon>Archelosauria</taxon>
        <taxon>Archosauria</taxon>
        <taxon>Dinosauria</taxon>
        <taxon>Saurischia</taxon>
        <taxon>Theropoda</taxon>
        <taxon>Coelurosauria</taxon>
        <taxon>Aves</taxon>
        <taxon>Neognathae</taxon>
        <taxon>Neoaves</taxon>
        <taxon>Telluraves</taxon>
        <taxon>Australaves</taxon>
        <taxon>Psittaciformes</taxon>
        <taxon>Psittacidae</taxon>
        <taxon>Nestor</taxon>
    </lineage>
</organism>
<sequence>GISDLSLICFCKSHHSEAAFDPSALPCEHHSRTGCLMDAVLHTSSTPCKKEKHPNPLESLLSKSTEL</sequence>
<dbReference type="AlphaFoldDB" id="A0A091S8A7"/>
<accession>A0A091S8A7</accession>
<feature type="non-terminal residue" evidence="2">
    <location>
        <position position="67"/>
    </location>
</feature>
<dbReference type="EMBL" id="KK945286">
    <property type="protein sequence ID" value="KFQ53855.1"/>
    <property type="molecule type" value="Genomic_DNA"/>
</dbReference>
<feature type="region of interest" description="Disordered" evidence="1">
    <location>
        <begin position="46"/>
        <end position="67"/>
    </location>
</feature>
<gene>
    <name evidence="2" type="ORF">N333_06602</name>
</gene>
<evidence type="ECO:0000313" key="3">
    <source>
        <dbReference type="Proteomes" id="UP000053840"/>
    </source>
</evidence>
<keyword evidence="3" id="KW-1185">Reference proteome</keyword>
<reference evidence="2 3" key="1">
    <citation type="submission" date="2014-04" db="EMBL/GenBank/DDBJ databases">
        <title>Genome evolution of avian class.</title>
        <authorList>
            <person name="Zhang G."/>
            <person name="Li C."/>
        </authorList>
    </citation>
    <scope>NUCLEOTIDE SEQUENCE [LARGE SCALE GENOMIC DNA]</scope>
    <source>
        <strain evidence="2">BGI_N333</strain>
    </source>
</reference>
<evidence type="ECO:0000256" key="1">
    <source>
        <dbReference type="SAM" id="MobiDB-lite"/>
    </source>
</evidence>
<name>A0A091S8A7_NESNO</name>
<protein>
    <submittedName>
        <fullName evidence="2">Uncharacterized protein</fullName>
    </submittedName>
</protein>
<dbReference type="Proteomes" id="UP000053840">
    <property type="component" value="Unassembled WGS sequence"/>
</dbReference>